<dbReference type="EMBL" id="AKXB02000127">
    <property type="protein sequence ID" value="EMO88455.1"/>
    <property type="molecule type" value="Genomic_DNA"/>
</dbReference>
<feature type="transmembrane region" description="Helical" evidence="1">
    <location>
        <begin position="68"/>
        <end position="85"/>
    </location>
</feature>
<protein>
    <submittedName>
        <fullName evidence="2">Uncharacterized protein</fullName>
    </submittedName>
</protein>
<evidence type="ECO:0000313" key="3">
    <source>
        <dbReference type="Proteomes" id="UP000012138"/>
    </source>
</evidence>
<accession>M6Y437</accession>
<organism evidence="2 3">
    <name type="scientific">Leptospira noguchii str. 2001034031</name>
    <dbReference type="NCBI Taxonomy" id="1193053"/>
    <lineage>
        <taxon>Bacteria</taxon>
        <taxon>Pseudomonadati</taxon>
        <taxon>Spirochaetota</taxon>
        <taxon>Spirochaetia</taxon>
        <taxon>Leptospirales</taxon>
        <taxon>Leptospiraceae</taxon>
        <taxon>Leptospira</taxon>
    </lineage>
</organism>
<reference evidence="2 3" key="1">
    <citation type="submission" date="2013-01" db="EMBL/GenBank/DDBJ databases">
        <authorList>
            <person name="Harkins D.M."/>
            <person name="Durkin A.S."/>
            <person name="Brinkac L.M."/>
            <person name="Haft D.H."/>
            <person name="Selengut J.D."/>
            <person name="Sanka R."/>
            <person name="DePew J."/>
            <person name="Purushe J."/>
            <person name="Whelen A.C."/>
            <person name="Vinetz J.M."/>
            <person name="Sutton G.G."/>
            <person name="Nierman W.C."/>
            <person name="Fouts D.E."/>
        </authorList>
    </citation>
    <scope>NUCLEOTIDE SEQUENCE [LARGE SCALE GENOMIC DNA]</scope>
    <source>
        <strain evidence="2 3">2001034031</strain>
    </source>
</reference>
<name>M6Y437_9LEPT</name>
<sequence length="93" mass="11174">MNFYKTEFFRKKLDVGTHTSKKTFSHFLNSFTNFKNPFEGVPTFLKVIKSVSNLKTIIFEPWVLLQKHSYYIIYSFLIFFLLYFLKGFKLPVL</sequence>
<proteinExistence type="predicted"/>
<keyword evidence="1" id="KW-0472">Membrane</keyword>
<keyword evidence="1" id="KW-0812">Transmembrane</keyword>
<keyword evidence="1" id="KW-1133">Transmembrane helix</keyword>
<evidence type="ECO:0000256" key="1">
    <source>
        <dbReference type="SAM" id="Phobius"/>
    </source>
</evidence>
<evidence type="ECO:0000313" key="2">
    <source>
        <dbReference type="EMBL" id="EMO88455.1"/>
    </source>
</evidence>
<dbReference type="AlphaFoldDB" id="M6Y437"/>
<comment type="caution">
    <text evidence="2">The sequence shown here is derived from an EMBL/GenBank/DDBJ whole genome shotgun (WGS) entry which is preliminary data.</text>
</comment>
<dbReference type="Proteomes" id="UP000012138">
    <property type="component" value="Unassembled WGS sequence"/>
</dbReference>
<gene>
    <name evidence="2" type="ORF">LEP1GSC024_1423</name>
</gene>